<dbReference type="PANTHER" id="PTHR45692:SF1">
    <property type="entry name" value="G-PROTEIN COUPLED RECEPTORS FAMILY 2 PROFILE 2 DOMAIN-CONTAINING PROTEIN"/>
    <property type="match status" value="1"/>
</dbReference>
<protein>
    <submittedName>
        <fullName evidence="1">Uncharacterized protein</fullName>
    </submittedName>
</protein>
<name>H2YYW0_CIOSA</name>
<dbReference type="Proteomes" id="UP000007875">
    <property type="component" value="Unassembled WGS sequence"/>
</dbReference>
<dbReference type="InterPro" id="IPR046338">
    <property type="entry name" value="GAIN_dom_sf"/>
</dbReference>
<dbReference type="Gene3D" id="2.60.220.50">
    <property type="match status" value="1"/>
</dbReference>
<reference evidence="2" key="1">
    <citation type="submission" date="2003-08" db="EMBL/GenBank/DDBJ databases">
        <authorList>
            <person name="Birren B."/>
            <person name="Nusbaum C."/>
            <person name="Abebe A."/>
            <person name="Abouelleil A."/>
            <person name="Adekoya E."/>
            <person name="Ait-zahra M."/>
            <person name="Allen N."/>
            <person name="Allen T."/>
            <person name="An P."/>
            <person name="Anderson M."/>
            <person name="Anderson S."/>
            <person name="Arachchi H."/>
            <person name="Armbruster J."/>
            <person name="Bachantsang P."/>
            <person name="Baldwin J."/>
            <person name="Barry A."/>
            <person name="Bayul T."/>
            <person name="Blitshsteyn B."/>
            <person name="Bloom T."/>
            <person name="Blye J."/>
            <person name="Boguslavskiy L."/>
            <person name="Borowsky M."/>
            <person name="Boukhgalter B."/>
            <person name="Brunache A."/>
            <person name="Butler J."/>
            <person name="Calixte N."/>
            <person name="Calvo S."/>
            <person name="Camarata J."/>
            <person name="Campo K."/>
            <person name="Chang J."/>
            <person name="Cheshatsang Y."/>
            <person name="Citroen M."/>
            <person name="Collymore A."/>
            <person name="Considine T."/>
            <person name="Cook A."/>
            <person name="Cooke P."/>
            <person name="Corum B."/>
            <person name="Cuomo C."/>
            <person name="David R."/>
            <person name="Dawoe T."/>
            <person name="Degray S."/>
            <person name="Dodge S."/>
            <person name="Dooley K."/>
            <person name="Dorje P."/>
            <person name="Dorjee K."/>
            <person name="Dorris L."/>
            <person name="Duffey N."/>
            <person name="Dupes A."/>
            <person name="Elkins T."/>
            <person name="Engels R."/>
            <person name="Erickson J."/>
            <person name="Farina A."/>
            <person name="Faro S."/>
            <person name="Ferreira P."/>
            <person name="Fischer H."/>
            <person name="Fitzgerald M."/>
            <person name="Foley K."/>
            <person name="Gage D."/>
            <person name="Galagan J."/>
            <person name="Gearin G."/>
            <person name="Gnerre S."/>
            <person name="Gnirke A."/>
            <person name="Goyette A."/>
            <person name="Graham J."/>
            <person name="Grandbois E."/>
            <person name="Gyaltsen K."/>
            <person name="Hafez N."/>
            <person name="Hagopian D."/>
            <person name="Hagos B."/>
            <person name="Hall J."/>
            <person name="Hatcher B."/>
            <person name="Heller A."/>
            <person name="Higgins H."/>
            <person name="Honan T."/>
            <person name="Horn A."/>
            <person name="Houde N."/>
            <person name="Hughes L."/>
            <person name="Hulme W."/>
            <person name="Husby E."/>
            <person name="Iliev I."/>
            <person name="Jaffe D."/>
            <person name="Jones C."/>
            <person name="Kamal M."/>
            <person name="Kamat A."/>
            <person name="Kamvysselis M."/>
            <person name="Karlsson E."/>
            <person name="Kells C."/>
            <person name="Kieu A."/>
            <person name="Kisner P."/>
            <person name="Kodira C."/>
            <person name="Kulbokas E."/>
            <person name="Labutti K."/>
            <person name="Lama D."/>
            <person name="Landers T."/>
            <person name="Leger J."/>
            <person name="Levine S."/>
            <person name="Lewis D."/>
            <person name="Lewis T."/>
            <person name="Lindblad-toh K."/>
            <person name="Liu X."/>
            <person name="Lokyitsang T."/>
            <person name="Lokyitsang Y."/>
            <person name="Lucien O."/>
            <person name="Lui A."/>
            <person name="Ma L.J."/>
            <person name="Mabbitt R."/>
            <person name="Macdonald J."/>
            <person name="Maclean C."/>
            <person name="Major J."/>
            <person name="Manning J."/>
            <person name="Marabella R."/>
            <person name="Maru K."/>
            <person name="Matthews C."/>
            <person name="Mauceli E."/>
            <person name="Mccarthy M."/>
            <person name="Mcdonough S."/>
            <person name="Mcghee T."/>
            <person name="Meldrim J."/>
            <person name="Meneus L."/>
            <person name="Mesirov J."/>
            <person name="Mihalev A."/>
            <person name="Mihova T."/>
            <person name="Mikkelsen T."/>
            <person name="Mlenga V."/>
            <person name="Moru K."/>
            <person name="Mozes J."/>
            <person name="Mulrain L."/>
            <person name="Munson G."/>
            <person name="Naylor J."/>
            <person name="Newes C."/>
            <person name="Nguyen C."/>
            <person name="Nguyen N."/>
            <person name="Nguyen T."/>
            <person name="Nicol R."/>
            <person name="Nielsen C."/>
            <person name="Nizzari M."/>
            <person name="Norbu C."/>
            <person name="Norbu N."/>
            <person name="O'donnell P."/>
            <person name="Okoawo O."/>
            <person name="O'leary S."/>
            <person name="Omotosho B."/>
            <person name="O'neill K."/>
            <person name="Osman S."/>
            <person name="Parker S."/>
            <person name="Perrin D."/>
            <person name="Phunkhang P."/>
            <person name="Piqani B."/>
            <person name="Purcell S."/>
            <person name="Rachupka T."/>
            <person name="Ramasamy U."/>
            <person name="Rameau R."/>
            <person name="Ray V."/>
            <person name="Raymond C."/>
            <person name="Retta R."/>
            <person name="Richardson S."/>
            <person name="Rise C."/>
            <person name="Rodriguez J."/>
            <person name="Rogers J."/>
            <person name="Rogov P."/>
            <person name="Rutman M."/>
            <person name="Schupbach R."/>
            <person name="Seaman C."/>
            <person name="Settipalli S."/>
            <person name="Sharpe T."/>
            <person name="Sheridan J."/>
            <person name="Sherpa N."/>
            <person name="Shi J."/>
            <person name="Smirnov S."/>
            <person name="Smith C."/>
            <person name="Sougnez C."/>
            <person name="Spencer B."/>
            <person name="Stalker J."/>
            <person name="Stange-thomann N."/>
            <person name="Stavropoulos S."/>
            <person name="Stetson K."/>
            <person name="Stone C."/>
            <person name="Stone S."/>
            <person name="Stubbs M."/>
            <person name="Talamas J."/>
            <person name="Tchuinga P."/>
            <person name="Tenzing P."/>
            <person name="Tesfaye S."/>
            <person name="Theodore J."/>
            <person name="Thoulutsang Y."/>
            <person name="Topham K."/>
            <person name="Towey S."/>
            <person name="Tsamla T."/>
            <person name="Tsomo N."/>
            <person name="Vallee D."/>
            <person name="Vassiliev H."/>
            <person name="Venkataraman V."/>
            <person name="Vinson J."/>
            <person name="Vo A."/>
            <person name="Wade C."/>
            <person name="Wang S."/>
            <person name="Wangchuk T."/>
            <person name="Wangdi T."/>
            <person name="Whittaker C."/>
            <person name="Wilkinson J."/>
            <person name="Wu Y."/>
            <person name="Wyman D."/>
            <person name="Yadav S."/>
            <person name="Yang S."/>
            <person name="Yang X."/>
            <person name="Yeager S."/>
            <person name="Yee E."/>
            <person name="Young G."/>
            <person name="Zainoun J."/>
            <person name="Zembeck L."/>
            <person name="Zimmer A."/>
            <person name="Zody M."/>
            <person name="Lander E."/>
        </authorList>
    </citation>
    <scope>NUCLEOTIDE SEQUENCE [LARGE SCALE GENOMIC DNA]</scope>
</reference>
<sequence length="131" mass="14988">MGFRLNQVHLFRNEKIPENVTASISLPISTEFDELVTSKRISFLAYSNDKLFLSANKAYYDVNSLVILSATVERTPIKNLKTPIIVQFMTNKTMSNVTDVLSICVYWDEVNRIWSCDGSIKVEETDDWVVC</sequence>
<proteinExistence type="predicted"/>
<evidence type="ECO:0000313" key="1">
    <source>
        <dbReference type="Ensembl" id="ENSCSAVP00000010521.1"/>
    </source>
</evidence>
<dbReference type="AlphaFoldDB" id="H2YYW0"/>
<dbReference type="InParanoid" id="H2YYW0"/>
<organism evidence="1 2">
    <name type="scientific">Ciona savignyi</name>
    <name type="common">Pacific transparent sea squirt</name>
    <dbReference type="NCBI Taxonomy" id="51511"/>
    <lineage>
        <taxon>Eukaryota</taxon>
        <taxon>Metazoa</taxon>
        <taxon>Chordata</taxon>
        <taxon>Tunicata</taxon>
        <taxon>Ascidiacea</taxon>
        <taxon>Phlebobranchia</taxon>
        <taxon>Cionidae</taxon>
        <taxon>Ciona</taxon>
    </lineage>
</organism>
<accession>H2YYW0</accession>
<reference evidence="1" key="3">
    <citation type="submission" date="2025-09" db="UniProtKB">
        <authorList>
            <consortium name="Ensembl"/>
        </authorList>
    </citation>
    <scope>IDENTIFICATION</scope>
</reference>
<dbReference type="PANTHER" id="PTHR45692">
    <property type="entry name" value="G_PROTEIN_RECEP_F2_4 DOMAIN-CONTAINING PROTEIN"/>
    <property type="match status" value="1"/>
</dbReference>
<dbReference type="Ensembl" id="ENSCSAVT00000010648.1">
    <property type="protein sequence ID" value="ENSCSAVP00000010521.1"/>
    <property type="gene ID" value="ENSCSAVG00000006190.1"/>
</dbReference>
<reference evidence="1" key="2">
    <citation type="submission" date="2025-08" db="UniProtKB">
        <authorList>
            <consortium name="Ensembl"/>
        </authorList>
    </citation>
    <scope>IDENTIFICATION</scope>
</reference>
<evidence type="ECO:0000313" key="2">
    <source>
        <dbReference type="Proteomes" id="UP000007875"/>
    </source>
</evidence>
<keyword evidence="2" id="KW-1185">Reference proteome</keyword>
<dbReference type="GeneTree" id="ENSGT00910000147978"/>
<dbReference type="HOGENOM" id="CLU_1932245_0_0_1"/>